<dbReference type="PRINTS" id="PR00385">
    <property type="entry name" value="P450"/>
</dbReference>
<dbReference type="SUPFAM" id="SSF48264">
    <property type="entry name" value="Cytochrome P450"/>
    <property type="match status" value="1"/>
</dbReference>
<dbReference type="STRING" id="2512241.A0A553HWU3"/>
<evidence type="ECO:0000313" key="3">
    <source>
        <dbReference type="EMBL" id="TRX92411.1"/>
    </source>
</evidence>
<proteinExistence type="predicted"/>
<gene>
    <name evidence="3" type="ORF">FHL15_006797</name>
</gene>
<dbReference type="EMBL" id="VFLP01000037">
    <property type="protein sequence ID" value="TRX92411.1"/>
    <property type="molecule type" value="Genomic_DNA"/>
</dbReference>
<feature type="region of interest" description="Disordered" evidence="2">
    <location>
        <begin position="462"/>
        <end position="497"/>
    </location>
</feature>
<accession>A0A553HWU3</accession>
<name>A0A553HWU3_9PEZI</name>
<dbReference type="GO" id="GO:0033781">
    <property type="term" value="F:cholesterol 24-hydroxylase activity"/>
    <property type="evidence" value="ECO:0007669"/>
    <property type="project" value="InterPro"/>
</dbReference>
<keyword evidence="1" id="KW-0408">Iron</keyword>
<dbReference type="GO" id="GO:0006707">
    <property type="term" value="P:cholesterol catabolic process"/>
    <property type="evidence" value="ECO:0007669"/>
    <property type="project" value="InterPro"/>
</dbReference>
<comment type="cofactor">
    <cofactor evidence="1">
        <name>heme</name>
        <dbReference type="ChEBI" id="CHEBI:30413"/>
    </cofactor>
</comment>
<dbReference type="PANTHER" id="PTHR24293">
    <property type="entry name" value="CYTOCHROME P450 FAMILY 46 SUBFAMILY A"/>
    <property type="match status" value="1"/>
</dbReference>
<comment type="caution">
    <text evidence="3">The sequence shown here is derived from an EMBL/GenBank/DDBJ whole genome shotgun (WGS) entry which is preliminary data.</text>
</comment>
<dbReference type="OrthoDB" id="1470350at2759"/>
<dbReference type="Pfam" id="PF00067">
    <property type="entry name" value="p450"/>
    <property type="match status" value="1"/>
</dbReference>
<dbReference type="InterPro" id="IPR002401">
    <property type="entry name" value="Cyt_P450_E_grp-I"/>
</dbReference>
<feature type="binding site" description="axial binding residue" evidence="1">
    <location>
        <position position="399"/>
    </location>
    <ligand>
        <name>heme</name>
        <dbReference type="ChEBI" id="CHEBI:30413"/>
    </ligand>
    <ligandPart>
        <name>Fe</name>
        <dbReference type="ChEBI" id="CHEBI:18248"/>
    </ligandPart>
</feature>
<keyword evidence="4" id="KW-1185">Reference proteome</keyword>
<dbReference type="PRINTS" id="PR00463">
    <property type="entry name" value="EP450I"/>
</dbReference>
<dbReference type="GO" id="GO:0005506">
    <property type="term" value="F:iron ion binding"/>
    <property type="evidence" value="ECO:0007669"/>
    <property type="project" value="InterPro"/>
</dbReference>
<evidence type="ECO:0000313" key="4">
    <source>
        <dbReference type="Proteomes" id="UP000319160"/>
    </source>
</evidence>
<dbReference type="InterPro" id="IPR001128">
    <property type="entry name" value="Cyt_P450"/>
</dbReference>
<evidence type="ECO:0000256" key="2">
    <source>
        <dbReference type="SAM" id="MobiDB-lite"/>
    </source>
</evidence>
<dbReference type="InterPro" id="IPR039983">
    <property type="entry name" value="CYP46A1"/>
</dbReference>
<evidence type="ECO:0000256" key="1">
    <source>
        <dbReference type="PIRSR" id="PIRSR602401-1"/>
    </source>
</evidence>
<reference evidence="4" key="1">
    <citation type="submission" date="2019-06" db="EMBL/GenBank/DDBJ databases">
        <title>Draft genome sequence of the griseofulvin-producing fungus Xylaria cubensis strain G536.</title>
        <authorList>
            <person name="Mead M.E."/>
            <person name="Raja H.A."/>
            <person name="Steenwyk J.L."/>
            <person name="Knowles S.L."/>
            <person name="Oberlies N.H."/>
            <person name="Rokas A."/>
        </authorList>
    </citation>
    <scope>NUCLEOTIDE SEQUENCE [LARGE SCALE GENOMIC DNA]</scope>
    <source>
        <strain evidence="4">G536</strain>
    </source>
</reference>
<dbReference type="GO" id="GO:0020037">
    <property type="term" value="F:heme binding"/>
    <property type="evidence" value="ECO:0007669"/>
    <property type="project" value="InterPro"/>
</dbReference>
<dbReference type="PANTHER" id="PTHR24293:SF0">
    <property type="entry name" value="CYP46A1 PROTEIN-RELATED"/>
    <property type="match status" value="1"/>
</dbReference>
<protein>
    <recommendedName>
        <fullName evidence="5">Cytochrome P450</fullName>
    </recommendedName>
</protein>
<sequence length="497" mass="55984">MSYTRARLQFPGPPVKNFLIGNLDQTMADDVHEKWVQWNREYGHVYQTWNGLFSRMIYIGDPRIIAEIATSNWPKSAAQYDGFKPLDGDALFITSNHEKWRMQSKRLAPAFQPNNYMRQLDRAAQTNSVIDLSSLNILLSLDFIGDIAFGTSFNAINQGPDCRIAQLLEMILPELMKCGLFPLRQKIPIFKKTRIMNSAITELRNMAYDAVKDARRGDLTEDGSSKIKPGKKIFEILALQREEDGNYTFNSEELCDNYVAFLVAGGDPTAHTMSFLVWQVLRNPAIYSQLRAEIDASIPYDAEVATLEHVKLPYLNMVLKETLRFGSPGFGTFRICTKDTTVAGVTLPANTTLALWNPAVHRDPRLWENPDKFDPERWRSGQAKLRGSYFPFSYGPRSCTGQGLAMLEMTLTLATLFRRYDITPEPGFEMEYLPSFTLKPKNGFPIRNALYGLVTGQVKNGNGPIGTRKASPNDRGVDPGPAATRESGFAEVAHNRQ</sequence>
<dbReference type="Gene3D" id="1.10.630.10">
    <property type="entry name" value="Cytochrome P450"/>
    <property type="match status" value="1"/>
</dbReference>
<keyword evidence="1" id="KW-0479">Metal-binding</keyword>
<dbReference type="Proteomes" id="UP000319160">
    <property type="component" value="Unassembled WGS sequence"/>
</dbReference>
<dbReference type="InterPro" id="IPR036396">
    <property type="entry name" value="Cyt_P450_sf"/>
</dbReference>
<organism evidence="3 4">
    <name type="scientific">Xylaria flabelliformis</name>
    <dbReference type="NCBI Taxonomy" id="2512241"/>
    <lineage>
        <taxon>Eukaryota</taxon>
        <taxon>Fungi</taxon>
        <taxon>Dikarya</taxon>
        <taxon>Ascomycota</taxon>
        <taxon>Pezizomycotina</taxon>
        <taxon>Sordariomycetes</taxon>
        <taxon>Xylariomycetidae</taxon>
        <taxon>Xylariales</taxon>
        <taxon>Xylariaceae</taxon>
        <taxon>Xylaria</taxon>
    </lineage>
</organism>
<evidence type="ECO:0008006" key="5">
    <source>
        <dbReference type="Google" id="ProtNLM"/>
    </source>
</evidence>
<keyword evidence="1" id="KW-0349">Heme</keyword>
<dbReference type="AlphaFoldDB" id="A0A553HWU3"/>